<evidence type="ECO:0000256" key="2">
    <source>
        <dbReference type="SAM" id="SignalP"/>
    </source>
</evidence>
<keyword evidence="2" id="KW-0732">Signal</keyword>
<evidence type="ECO:0000313" key="3">
    <source>
        <dbReference type="EMBL" id="KAK1801713.1"/>
    </source>
</evidence>
<evidence type="ECO:0000313" key="4">
    <source>
        <dbReference type="Proteomes" id="UP001239994"/>
    </source>
</evidence>
<feature type="compositionally biased region" description="Polar residues" evidence="1">
    <location>
        <begin position="167"/>
        <end position="182"/>
    </location>
</feature>
<feature type="signal peptide" evidence="2">
    <location>
        <begin position="1"/>
        <end position="27"/>
    </location>
</feature>
<dbReference type="Proteomes" id="UP001239994">
    <property type="component" value="Unassembled WGS sequence"/>
</dbReference>
<sequence>MAVDPNKWSWIAPWKIVLWTSTQTVAGFQTGCEDGKDLQKQRGELEAQRLFQGKGEFCDGVGKRGASSMFLPRFPPSQAGPWSQCMGRCSEPRSQLRASREPAEEGDPMWVAVKEKECWSVPVDSRAWLGAKDSDDIWPMERNRASTIIMFHGSSGACAMPPDAHSSGGSISDANTSCVATG</sequence>
<keyword evidence="4" id="KW-1185">Reference proteome</keyword>
<accession>A0AAD8ZP69</accession>
<dbReference type="EMBL" id="JAROKS010000008">
    <property type="protein sequence ID" value="KAK1801713.1"/>
    <property type="molecule type" value="Genomic_DNA"/>
</dbReference>
<proteinExistence type="predicted"/>
<comment type="caution">
    <text evidence="3">The sequence shown here is derived from an EMBL/GenBank/DDBJ whole genome shotgun (WGS) entry which is preliminary data.</text>
</comment>
<feature type="region of interest" description="Disordered" evidence="1">
    <location>
        <begin position="163"/>
        <end position="182"/>
    </location>
</feature>
<reference evidence="3" key="1">
    <citation type="submission" date="2023-03" db="EMBL/GenBank/DDBJ databases">
        <title>Electrophorus voltai genome.</title>
        <authorList>
            <person name="Bian C."/>
        </authorList>
    </citation>
    <scope>NUCLEOTIDE SEQUENCE</scope>
    <source>
        <strain evidence="3">CB-2022</strain>
        <tissue evidence="3">Muscle</tissue>
    </source>
</reference>
<dbReference type="AlphaFoldDB" id="A0AAD8ZP69"/>
<organism evidence="3 4">
    <name type="scientific">Electrophorus voltai</name>
    <dbReference type="NCBI Taxonomy" id="2609070"/>
    <lineage>
        <taxon>Eukaryota</taxon>
        <taxon>Metazoa</taxon>
        <taxon>Chordata</taxon>
        <taxon>Craniata</taxon>
        <taxon>Vertebrata</taxon>
        <taxon>Euteleostomi</taxon>
        <taxon>Actinopterygii</taxon>
        <taxon>Neopterygii</taxon>
        <taxon>Teleostei</taxon>
        <taxon>Ostariophysi</taxon>
        <taxon>Gymnotiformes</taxon>
        <taxon>Gymnotoidei</taxon>
        <taxon>Gymnotidae</taxon>
        <taxon>Electrophorus</taxon>
    </lineage>
</organism>
<name>A0AAD8ZP69_9TELE</name>
<feature type="chain" id="PRO_5041978713" evidence="2">
    <location>
        <begin position="28"/>
        <end position="182"/>
    </location>
</feature>
<protein>
    <submittedName>
        <fullName evidence="3">Uncharacterized protein</fullName>
    </submittedName>
</protein>
<evidence type="ECO:0000256" key="1">
    <source>
        <dbReference type="SAM" id="MobiDB-lite"/>
    </source>
</evidence>
<gene>
    <name evidence="3" type="ORF">P4O66_022356</name>
</gene>